<evidence type="ECO:0000256" key="7">
    <source>
        <dbReference type="ARBA" id="ARBA00022989"/>
    </source>
</evidence>
<dbReference type="GO" id="GO:0016020">
    <property type="term" value="C:membrane"/>
    <property type="evidence" value="ECO:0007669"/>
    <property type="project" value="UniProtKB-SubCell"/>
</dbReference>
<dbReference type="InterPro" id="IPR001128">
    <property type="entry name" value="Cyt_P450"/>
</dbReference>
<comment type="caution">
    <text evidence="15">The sequence shown here is derived from an EMBL/GenBank/DDBJ whole genome shotgun (WGS) entry which is preliminary data.</text>
</comment>
<dbReference type="SUPFAM" id="SSF48264">
    <property type="entry name" value="Cytochrome P450"/>
    <property type="match status" value="1"/>
</dbReference>
<evidence type="ECO:0000256" key="1">
    <source>
        <dbReference type="ARBA" id="ARBA00001971"/>
    </source>
</evidence>
<evidence type="ECO:0000256" key="11">
    <source>
        <dbReference type="ARBA" id="ARBA00023136"/>
    </source>
</evidence>
<evidence type="ECO:0000256" key="2">
    <source>
        <dbReference type="ARBA" id="ARBA00004167"/>
    </source>
</evidence>
<evidence type="ECO:0000256" key="5">
    <source>
        <dbReference type="ARBA" id="ARBA00022692"/>
    </source>
</evidence>
<feature type="binding site" description="axial binding residue" evidence="12">
    <location>
        <position position="446"/>
    </location>
    <ligand>
        <name>heme</name>
        <dbReference type="ChEBI" id="CHEBI:30413"/>
    </ligand>
    <ligandPart>
        <name>Fe</name>
        <dbReference type="ChEBI" id="CHEBI:18248"/>
    </ligandPart>
</feature>
<keyword evidence="10 13" id="KW-0503">Monooxygenase</keyword>
<evidence type="ECO:0000256" key="3">
    <source>
        <dbReference type="ARBA" id="ARBA00010617"/>
    </source>
</evidence>
<evidence type="ECO:0000313" key="15">
    <source>
        <dbReference type="EMBL" id="KAF2267484.1"/>
    </source>
</evidence>
<keyword evidence="4 12" id="KW-0349">Heme</keyword>
<dbReference type="InterPro" id="IPR050121">
    <property type="entry name" value="Cytochrome_P450_monoxygenase"/>
</dbReference>
<evidence type="ECO:0000256" key="12">
    <source>
        <dbReference type="PIRSR" id="PIRSR602401-1"/>
    </source>
</evidence>
<keyword evidence="8 13" id="KW-0560">Oxidoreductase</keyword>
<dbReference type="InterPro" id="IPR002401">
    <property type="entry name" value="Cyt_P450_E_grp-I"/>
</dbReference>
<evidence type="ECO:0000256" key="14">
    <source>
        <dbReference type="SAM" id="Phobius"/>
    </source>
</evidence>
<reference evidence="16" key="1">
    <citation type="journal article" date="2020" name="Stud. Mycol.">
        <title>101 Dothideomycetes genomes: A test case for predicting lifestyles and emergence of pathogens.</title>
        <authorList>
            <person name="Haridas S."/>
            <person name="Albert R."/>
            <person name="Binder M."/>
            <person name="Bloem J."/>
            <person name="LaButti K."/>
            <person name="Salamov A."/>
            <person name="Andreopoulos B."/>
            <person name="Baker S."/>
            <person name="Barry K."/>
            <person name="Bills G."/>
            <person name="Bluhm B."/>
            <person name="Cannon C."/>
            <person name="Castanera R."/>
            <person name="Culley D."/>
            <person name="Daum C."/>
            <person name="Ezra D."/>
            <person name="Gonzalez J."/>
            <person name="Henrissat B."/>
            <person name="Kuo A."/>
            <person name="Liang C."/>
            <person name="Lipzen A."/>
            <person name="Lutzoni F."/>
            <person name="Magnuson J."/>
            <person name="Mondo S."/>
            <person name="Nolan M."/>
            <person name="Ohm R."/>
            <person name="Pangilinan J."/>
            <person name="Park H.-J."/>
            <person name="Ramirez L."/>
            <person name="Alfaro M."/>
            <person name="Sun H."/>
            <person name="Tritt A."/>
            <person name="Yoshinaga Y."/>
            <person name="Zwiers L.-H."/>
            <person name="Turgeon B."/>
            <person name="Goodwin S."/>
            <person name="Spatafora J."/>
            <person name="Crous P."/>
            <person name="Grigoriev I."/>
        </authorList>
    </citation>
    <scope>NUCLEOTIDE SEQUENCE [LARGE SCALE GENOMIC DNA]</scope>
    <source>
        <strain evidence="16">CBS 304.66</strain>
    </source>
</reference>
<keyword evidence="5 14" id="KW-0812">Transmembrane</keyword>
<dbReference type="GO" id="GO:0016705">
    <property type="term" value="F:oxidoreductase activity, acting on paired donors, with incorporation or reduction of molecular oxygen"/>
    <property type="evidence" value="ECO:0007669"/>
    <property type="project" value="InterPro"/>
</dbReference>
<evidence type="ECO:0000256" key="10">
    <source>
        <dbReference type="ARBA" id="ARBA00023033"/>
    </source>
</evidence>
<dbReference type="GO" id="GO:0009403">
    <property type="term" value="P:toxin biosynthetic process"/>
    <property type="evidence" value="ECO:0007669"/>
    <property type="project" value="UniProtKB-ARBA"/>
</dbReference>
<accession>A0A9P4KIY3</accession>
<keyword evidence="9 12" id="KW-0408">Iron</keyword>
<dbReference type="AlphaFoldDB" id="A0A9P4KIY3"/>
<dbReference type="PANTHER" id="PTHR24305:SF210">
    <property type="entry name" value="CYTOCHROME P450 MONOOXYGENASE ASQL-RELATED"/>
    <property type="match status" value="1"/>
</dbReference>
<keyword evidence="11 14" id="KW-0472">Membrane</keyword>
<dbReference type="GO" id="GO:0005506">
    <property type="term" value="F:iron ion binding"/>
    <property type="evidence" value="ECO:0007669"/>
    <property type="project" value="InterPro"/>
</dbReference>
<comment type="similarity">
    <text evidence="3 13">Belongs to the cytochrome P450 family.</text>
</comment>
<protein>
    <submittedName>
        <fullName evidence="15">Cytochrome P450</fullName>
    </submittedName>
</protein>
<dbReference type="InterPro" id="IPR036396">
    <property type="entry name" value="Cyt_P450_sf"/>
</dbReference>
<evidence type="ECO:0000256" key="6">
    <source>
        <dbReference type="ARBA" id="ARBA00022723"/>
    </source>
</evidence>
<dbReference type="PRINTS" id="PR00385">
    <property type="entry name" value="P450"/>
</dbReference>
<keyword evidence="16" id="KW-1185">Reference proteome</keyword>
<proteinExistence type="inferred from homology"/>
<keyword evidence="7 14" id="KW-1133">Transmembrane helix</keyword>
<dbReference type="Pfam" id="PF00067">
    <property type="entry name" value="p450"/>
    <property type="match status" value="1"/>
</dbReference>
<name>A0A9P4KIY3_9PLEO</name>
<dbReference type="GO" id="GO:0020037">
    <property type="term" value="F:heme binding"/>
    <property type="evidence" value="ECO:0007669"/>
    <property type="project" value="InterPro"/>
</dbReference>
<dbReference type="EMBL" id="ML986591">
    <property type="protein sequence ID" value="KAF2267484.1"/>
    <property type="molecule type" value="Genomic_DNA"/>
</dbReference>
<dbReference type="InterPro" id="IPR017972">
    <property type="entry name" value="Cyt_P450_CS"/>
</dbReference>
<evidence type="ECO:0000256" key="9">
    <source>
        <dbReference type="ARBA" id="ARBA00023004"/>
    </source>
</evidence>
<organism evidence="15 16">
    <name type="scientific">Lojkania enalia</name>
    <dbReference type="NCBI Taxonomy" id="147567"/>
    <lineage>
        <taxon>Eukaryota</taxon>
        <taxon>Fungi</taxon>
        <taxon>Dikarya</taxon>
        <taxon>Ascomycota</taxon>
        <taxon>Pezizomycotina</taxon>
        <taxon>Dothideomycetes</taxon>
        <taxon>Pleosporomycetidae</taxon>
        <taxon>Pleosporales</taxon>
        <taxon>Pleosporales incertae sedis</taxon>
        <taxon>Lojkania</taxon>
    </lineage>
</organism>
<gene>
    <name evidence="15" type="ORF">CC78DRAFT_592752</name>
</gene>
<dbReference type="PROSITE" id="PS00086">
    <property type="entry name" value="CYTOCHROME_P450"/>
    <property type="match status" value="1"/>
</dbReference>
<comment type="cofactor">
    <cofactor evidence="1 12">
        <name>heme</name>
        <dbReference type="ChEBI" id="CHEBI:30413"/>
    </cofactor>
</comment>
<dbReference type="FunFam" id="1.10.630.10:FF:000047">
    <property type="entry name" value="Cytochrome P450 monooxygenase"/>
    <property type="match status" value="1"/>
</dbReference>
<dbReference type="PANTHER" id="PTHR24305">
    <property type="entry name" value="CYTOCHROME P450"/>
    <property type="match status" value="1"/>
</dbReference>
<dbReference type="Proteomes" id="UP000800093">
    <property type="component" value="Unassembled WGS sequence"/>
</dbReference>
<dbReference type="CDD" id="cd11058">
    <property type="entry name" value="CYP60B-like"/>
    <property type="match status" value="1"/>
</dbReference>
<evidence type="ECO:0000256" key="13">
    <source>
        <dbReference type="RuleBase" id="RU000461"/>
    </source>
</evidence>
<comment type="subcellular location">
    <subcellularLocation>
        <location evidence="2">Membrane</location>
        <topology evidence="2">Single-pass membrane protein</topology>
    </subcellularLocation>
</comment>
<evidence type="ECO:0000256" key="8">
    <source>
        <dbReference type="ARBA" id="ARBA00023002"/>
    </source>
</evidence>
<keyword evidence="6 12" id="KW-0479">Metal-binding</keyword>
<dbReference type="OrthoDB" id="1470350at2759"/>
<evidence type="ECO:0000313" key="16">
    <source>
        <dbReference type="Proteomes" id="UP000800093"/>
    </source>
</evidence>
<dbReference type="GO" id="GO:0004497">
    <property type="term" value="F:monooxygenase activity"/>
    <property type="evidence" value="ECO:0007669"/>
    <property type="project" value="UniProtKB-KW"/>
</dbReference>
<feature type="transmembrane region" description="Helical" evidence="14">
    <location>
        <begin position="7"/>
        <end position="29"/>
    </location>
</feature>
<sequence>MTGLMELVLKISALSTFLIFLFALLKSLYNLLLHPLRSFPGPISARATALTYHYASVKGNLHLWLQSLHERYGPVVRFAPNELSFITPSVWRDAYGYRATAFTKDKIFYGPDLFGDPPGILRADNTSHTRQRKLVAPAFGDRALKQQAPITKAYVTLLVQQLREAIMMDKKGKVDIRDWYNFTTFDIMGDMTFGEPLNLLSSSQYTPWVRSIFDNAKLTHLNSVIRAWPFLHWFMRAMIPQSIKEKRETVLRYSVERVERRLATRTDRPDIWTHVLRHSEDEENKDKGLAQTEMWANATFFMIAGTETTATVLTGLTFYLLKNPDKLGRLQSEIRGAFEASEDMTLEKLVPLAYLNACIEEGLRLYPPVCLGLPRTVPKGGAMIEGLWVPGGVNVQVAQYAAYHSSTNFKNPKEFVPERWLPEGQAEYGQDHKDILNPFSYGPRNCLGKNLAYHEMRLILAMVLWHFDMVELCPESEQWLNQKVYVLWDKGPLMVKLKFIRD</sequence>
<dbReference type="PRINTS" id="PR00463">
    <property type="entry name" value="EP450I"/>
</dbReference>
<evidence type="ECO:0000256" key="4">
    <source>
        <dbReference type="ARBA" id="ARBA00022617"/>
    </source>
</evidence>
<dbReference type="Gene3D" id="1.10.630.10">
    <property type="entry name" value="Cytochrome P450"/>
    <property type="match status" value="1"/>
</dbReference>